<accession>A0A6N7ISG7</accession>
<keyword evidence="3" id="KW-1185">Reference proteome</keyword>
<dbReference type="RefSeq" id="WP_152946656.1">
    <property type="nucleotide sequence ID" value="NZ_WHYR01000023.1"/>
</dbReference>
<evidence type="ECO:0000313" key="3">
    <source>
        <dbReference type="Proteomes" id="UP000441717"/>
    </source>
</evidence>
<dbReference type="AlphaFoldDB" id="A0A6N7ISG7"/>
<organism evidence="2 3">
    <name type="scientific">Desulfofundulus thermobenzoicus</name>
    <dbReference type="NCBI Taxonomy" id="29376"/>
    <lineage>
        <taxon>Bacteria</taxon>
        <taxon>Bacillati</taxon>
        <taxon>Bacillota</taxon>
        <taxon>Clostridia</taxon>
        <taxon>Eubacteriales</taxon>
        <taxon>Peptococcaceae</taxon>
        <taxon>Desulfofundulus</taxon>
    </lineage>
</organism>
<gene>
    <name evidence="2" type="ORF">GFC01_09510</name>
</gene>
<reference evidence="2 3" key="1">
    <citation type="submission" date="2019-10" db="EMBL/GenBank/DDBJ databases">
        <title>Comparative genomics of sulfur disproportionating microorganisms.</title>
        <authorList>
            <person name="Ward L.M."/>
            <person name="Bertran E."/>
            <person name="Johnston D."/>
        </authorList>
    </citation>
    <scope>NUCLEOTIDE SEQUENCE [LARGE SCALE GENOMIC DNA]</scope>
    <source>
        <strain evidence="2 3">DSM 14055</strain>
    </source>
</reference>
<comment type="caution">
    <text evidence="2">The sequence shown here is derived from an EMBL/GenBank/DDBJ whole genome shotgun (WGS) entry which is preliminary data.</text>
</comment>
<dbReference type="Proteomes" id="UP000441717">
    <property type="component" value="Unassembled WGS sequence"/>
</dbReference>
<evidence type="ECO:0000256" key="1">
    <source>
        <dbReference type="SAM" id="MobiDB-lite"/>
    </source>
</evidence>
<sequence length="125" mass="14930">MTECRWCGNKFQPCKNSQKYCDECRSDPEVERARERKRKQLEREKKANKRNDRQKKEKRCLYCNKKLDPSSNRQVWCEKCRINGYRDTRAMYMRKWRKAPGSRVPSPRNGLDENGQKPNPGSLTG</sequence>
<feature type="compositionally biased region" description="Basic and acidic residues" evidence="1">
    <location>
        <begin position="41"/>
        <end position="55"/>
    </location>
</feature>
<evidence type="ECO:0000313" key="2">
    <source>
        <dbReference type="EMBL" id="MQL52493.1"/>
    </source>
</evidence>
<name>A0A6N7ISG7_9FIRM</name>
<feature type="region of interest" description="Disordered" evidence="1">
    <location>
        <begin position="96"/>
        <end position="125"/>
    </location>
</feature>
<dbReference type="EMBL" id="WHYR01000023">
    <property type="protein sequence ID" value="MQL52493.1"/>
    <property type="molecule type" value="Genomic_DNA"/>
</dbReference>
<feature type="region of interest" description="Disordered" evidence="1">
    <location>
        <begin position="26"/>
        <end position="56"/>
    </location>
</feature>
<feature type="compositionally biased region" description="Polar residues" evidence="1">
    <location>
        <begin position="116"/>
        <end position="125"/>
    </location>
</feature>
<proteinExistence type="predicted"/>
<protein>
    <submittedName>
        <fullName evidence="2">Uncharacterized protein</fullName>
    </submittedName>
</protein>